<dbReference type="InterPro" id="IPR008966">
    <property type="entry name" value="Adhesion_dom_sf"/>
</dbReference>
<dbReference type="InterPro" id="IPR011252">
    <property type="entry name" value="Fibrogen-bd_dom1"/>
</dbReference>
<gene>
    <name evidence="11" type="ORF">BMT55_03060</name>
</gene>
<keyword evidence="12" id="KW-1185">Reference proteome</keyword>
<keyword evidence="6" id="KW-0572">Peptidoglycan-anchor</keyword>
<keyword evidence="8" id="KW-1133">Transmembrane helix</keyword>
<feature type="chain" id="PRO_5045107818" description="Gram-positive cocci surface proteins LPxTG domain-containing protein" evidence="9">
    <location>
        <begin position="27"/>
        <end position="1477"/>
    </location>
</feature>
<keyword evidence="4" id="KW-0964">Secreted</keyword>
<dbReference type="EMBL" id="MPDH01000002">
    <property type="protein sequence ID" value="PNP94481.1"/>
    <property type="molecule type" value="Genomic_DNA"/>
</dbReference>
<dbReference type="InterPro" id="IPR019931">
    <property type="entry name" value="LPXTG_anchor"/>
</dbReference>
<dbReference type="PROSITE" id="PS50847">
    <property type="entry name" value="GRAM_POS_ANCHORING"/>
    <property type="match status" value="1"/>
</dbReference>
<evidence type="ECO:0000256" key="6">
    <source>
        <dbReference type="ARBA" id="ARBA00023088"/>
    </source>
</evidence>
<evidence type="ECO:0000256" key="5">
    <source>
        <dbReference type="ARBA" id="ARBA00022729"/>
    </source>
</evidence>
<evidence type="ECO:0000256" key="9">
    <source>
        <dbReference type="SAM" id="SignalP"/>
    </source>
</evidence>
<dbReference type="Proteomes" id="UP000236500">
    <property type="component" value="Unassembled WGS sequence"/>
</dbReference>
<dbReference type="PANTHER" id="PTHR36108:SF13">
    <property type="entry name" value="COLOSSIN-B-RELATED"/>
    <property type="match status" value="1"/>
</dbReference>
<dbReference type="InterPro" id="IPR008456">
    <property type="entry name" value="Collagen-bd_dom"/>
</dbReference>
<evidence type="ECO:0000256" key="3">
    <source>
        <dbReference type="ARBA" id="ARBA00022512"/>
    </source>
</evidence>
<evidence type="ECO:0000313" key="12">
    <source>
        <dbReference type="Proteomes" id="UP000236500"/>
    </source>
</evidence>
<keyword evidence="8" id="KW-0812">Transmembrane</keyword>
<dbReference type="NCBIfam" id="TIGR01167">
    <property type="entry name" value="LPXTG_anchor"/>
    <property type="match status" value="1"/>
</dbReference>
<dbReference type="RefSeq" id="WP_036089285.1">
    <property type="nucleotide sequence ID" value="NZ_BJEY01000003.1"/>
</dbReference>
<evidence type="ECO:0000256" key="2">
    <source>
        <dbReference type="ARBA" id="ARBA00007257"/>
    </source>
</evidence>
<feature type="domain" description="Gram-positive cocci surface proteins LPxTG" evidence="10">
    <location>
        <begin position="1446"/>
        <end position="1477"/>
    </location>
</feature>
<organism evidence="11 12">
    <name type="scientific">Listeria newyorkensis</name>
    <dbReference type="NCBI Taxonomy" id="1497681"/>
    <lineage>
        <taxon>Bacteria</taxon>
        <taxon>Bacillati</taxon>
        <taxon>Bacillota</taxon>
        <taxon>Bacilli</taxon>
        <taxon>Bacillales</taxon>
        <taxon>Listeriaceae</taxon>
        <taxon>Listeria</taxon>
    </lineage>
</organism>
<dbReference type="Gene3D" id="2.60.40.10">
    <property type="entry name" value="Immunoglobulins"/>
    <property type="match status" value="4"/>
</dbReference>
<evidence type="ECO:0000313" key="11">
    <source>
        <dbReference type="EMBL" id="PNP94481.1"/>
    </source>
</evidence>
<comment type="similarity">
    <text evidence="2">Belongs to the serine-aspartate repeat-containing protein (SDr) family.</text>
</comment>
<dbReference type="Pfam" id="PF00746">
    <property type="entry name" value="Gram_pos_anchor"/>
    <property type="match status" value="1"/>
</dbReference>
<keyword evidence="3" id="KW-0134">Cell wall</keyword>
<dbReference type="PANTHER" id="PTHR36108">
    <property type="entry name" value="COLOSSIN-B-RELATED"/>
    <property type="match status" value="1"/>
</dbReference>
<dbReference type="SUPFAM" id="SSF49478">
    <property type="entry name" value="Cna protein B-type domain"/>
    <property type="match status" value="4"/>
</dbReference>
<dbReference type="InterPro" id="IPR041033">
    <property type="entry name" value="SpaA_PFL_dom_1"/>
</dbReference>
<dbReference type="Pfam" id="PF17802">
    <property type="entry name" value="SpaA"/>
    <property type="match status" value="4"/>
</dbReference>
<accession>A0ABX4XT27</accession>
<dbReference type="Gene3D" id="2.60.40.1280">
    <property type="match status" value="2"/>
</dbReference>
<feature type="region of interest" description="Disordered" evidence="7">
    <location>
        <begin position="1383"/>
        <end position="1419"/>
    </location>
</feature>
<comment type="subcellular location">
    <subcellularLocation>
        <location evidence="1">Secreted</location>
        <location evidence="1">Cell wall</location>
        <topology evidence="1">Peptidoglycan-anchor</topology>
    </subcellularLocation>
</comment>
<name>A0ABX4XT27_9LIST</name>
<sequence length="1477" mass="160214">MKKAVVFTVLVMLVMFQFVSVIPASADGVADDFVKDITIEKQDGISDGDLKVVYAWESGMGVVQAGTDTVLELPENLIAAKQVVDLKDASGGVYGKATLDPVTRKMEIKVDTEIPRSASGNLSFLANVENKEADVKLAFDMGAKSKEVTVPMKAAPKLKMGKKAITGSVLTDVALTDKDGNAFTEGNRPTVDSAANIYFEWALLDEWNVQGGDTYTFQLPDIFKLYSNVTGSLGDYGTFVAYTDGTVVMTFNENVALDSGVTGSLQFNTKFDLSKVDTSTSQVVEFPVEDSDSLTLHFMPENGKDIDKTGVANRAFSPDGLNWKIQVNGKQNVMQDAVLKDAIPDGLVLDADSIEVYRLDVFMDGSSKVGELADASEYTIVNTDDGSLEIRFADGSTAAYEVRYKTAIEDMSKVDFTNVATFENGGKTVTDSATVPIKRGEHLNKRGTFDPKTQRVKWTIEYNFDGMSVAQQDAVLHDLFDGTHSLVDGSIVVKHVSIDTDGNAVAGDVVPAEDYVVTPVVNGTQNGFDLQFNDGVQTAYVITYETEMTDANADLTTVVNEVETPNAPPKKTTVSVVAHSITKQLVDADYSSKTMKWEQHINVHNYAMDNAVIRDTFASGGLTLLPETLKLVDGEKVLTEGVDYTLSSHAGGFEIALIGDYASQMTHELVLTYATSFQFEDIQNGSVFKNDTKLEWNLGSGKKSSTDSVTVDPGYYTQKNGFKLGSYDALSKEITWTVGFNFNLLTIEKPILKDVVPDEQKLLPETVEVHKMALGKDPYSYSDGGIVDADAYTLDTSDNTVTVTFKNEISEAYYVTFKTSIADGKILPVYENSATLADGDQVLTKVDGFVTIPHGGNYVSKNGVQDGDNMRWDVTINAGQSVIHNAKVVDTPSNNQILLPETIHLYHTEMAANGSFVKGSELVQGEDYELVVHRDSVTGEQSFEIVFADTISTAYLLSYETFIDAADMEVVSNGIHLTGSNLTTEQTTTSADVIVRTSDGSGGASGGRGMLTVHKVDQATSEKLAGAEFGLYSKDGSVLLRTATSDEFGVLTFASIRYGEYVVKELTAPTGYFKSESSEAGIVVKMDAANKDVTVVNEAFVGEARLVKYEKGTTERLGGATFSLMKGEEVVLTDLKTDENGEIVVRDLEPGDYSFVETMAPDGYKINEEPQYFTIGEKQNALVNVVVEDELILGTLVITKQDQTSKMPLSGAMFDLVDKDGNVVEAGLISDFEGKIVIDNLPLGEYKLVETQAPTDYQLDATEIPIVISKATGDQNVYYQTVDNTLIKGGVVLTKMDSVDAAKHLAGAVFDLMDSDGNVIQANLVTDDLGQIVVADLEPGDYQFVETAAPEGYKLDATPIPFSIVKSQQEFVHVGVSNVILDTPEELPEPPTPVTPEEPGTPVKPDQEVVPPSDESPETAIRVTPEKVTRNQMAQPMTQKMTAHRLPKTGDTENQTLIWIGGVFILMSGIYLSKRRK</sequence>
<reference evidence="11 12" key="1">
    <citation type="submission" date="2016-11" db="EMBL/GenBank/DDBJ databases">
        <title>Whole Genome Sequence of Listeria newyorkensis.</title>
        <authorList>
            <person name="Frink S."/>
            <person name="Morales C."/>
            <person name="Kiang D."/>
        </authorList>
    </citation>
    <scope>NUCLEOTIDE SEQUENCE [LARGE SCALE GENOMIC DNA]</scope>
    <source>
        <strain evidence="11 12">F1604011-044</strain>
    </source>
</reference>
<dbReference type="SUPFAM" id="SSF49401">
    <property type="entry name" value="Bacterial adhesins"/>
    <property type="match status" value="6"/>
</dbReference>
<protein>
    <recommendedName>
        <fullName evidence="10">Gram-positive cocci surface proteins LPxTG domain-containing protein</fullName>
    </recommendedName>
</protein>
<dbReference type="Gene3D" id="2.60.40.740">
    <property type="match status" value="5"/>
</dbReference>
<feature type="signal peptide" evidence="9">
    <location>
        <begin position="1"/>
        <end position="26"/>
    </location>
</feature>
<feature type="transmembrane region" description="Helical" evidence="8">
    <location>
        <begin position="1456"/>
        <end position="1473"/>
    </location>
</feature>
<evidence type="ECO:0000256" key="7">
    <source>
        <dbReference type="SAM" id="MobiDB-lite"/>
    </source>
</evidence>
<evidence type="ECO:0000256" key="8">
    <source>
        <dbReference type="SAM" id="Phobius"/>
    </source>
</evidence>
<dbReference type="Pfam" id="PF05737">
    <property type="entry name" value="Collagen_bind"/>
    <property type="match status" value="4"/>
</dbReference>
<comment type="caution">
    <text evidence="11">The sequence shown here is derived from an EMBL/GenBank/DDBJ whole genome shotgun (WGS) entry which is preliminary data.</text>
</comment>
<dbReference type="Pfam" id="PF17961">
    <property type="entry name" value="Big_8"/>
    <property type="match status" value="1"/>
</dbReference>
<evidence type="ECO:0000259" key="10">
    <source>
        <dbReference type="PROSITE" id="PS50847"/>
    </source>
</evidence>
<dbReference type="InterPro" id="IPR013783">
    <property type="entry name" value="Ig-like_fold"/>
</dbReference>
<keyword evidence="5 9" id="KW-0732">Signal</keyword>
<evidence type="ECO:0000256" key="1">
    <source>
        <dbReference type="ARBA" id="ARBA00004168"/>
    </source>
</evidence>
<evidence type="ECO:0000256" key="4">
    <source>
        <dbReference type="ARBA" id="ARBA00022525"/>
    </source>
</evidence>
<keyword evidence="8" id="KW-0472">Membrane</keyword>
<dbReference type="InterPro" id="IPR041171">
    <property type="entry name" value="SDR_Ig"/>
</dbReference>
<proteinExistence type="inferred from homology"/>